<keyword evidence="3" id="KW-1185">Reference proteome</keyword>
<evidence type="ECO:0000256" key="1">
    <source>
        <dbReference type="SAM" id="MobiDB-lite"/>
    </source>
</evidence>
<name>A0A6G1IRH0_9PLEO</name>
<sequence>MRDQGVVTKLGSFAAKRLGMQALPKRALYYSIRRPAPLLEVPVSSVSPGTNLGLYDDIGVSCKRHHVCSERRSWSRRPEQTIHNGDATNLGKESPCTASSVRRSVVVVTNRETSIMDRAFDANGRPPMRCRIPGNQRPSHSLGWLSDRRGRPELTFPPPLPPSARFLLQLCTPLGPDPPTLTHPSSSPPLSSA</sequence>
<reference evidence="2" key="1">
    <citation type="journal article" date="2020" name="Stud. Mycol.">
        <title>101 Dothideomycetes genomes: a test case for predicting lifestyles and emergence of pathogens.</title>
        <authorList>
            <person name="Haridas S."/>
            <person name="Albert R."/>
            <person name="Binder M."/>
            <person name="Bloem J."/>
            <person name="Labutti K."/>
            <person name="Salamov A."/>
            <person name="Andreopoulos B."/>
            <person name="Baker S."/>
            <person name="Barry K."/>
            <person name="Bills G."/>
            <person name="Bluhm B."/>
            <person name="Cannon C."/>
            <person name="Castanera R."/>
            <person name="Culley D."/>
            <person name="Daum C."/>
            <person name="Ezra D."/>
            <person name="Gonzalez J."/>
            <person name="Henrissat B."/>
            <person name="Kuo A."/>
            <person name="Liang C."/>
            <person name="Lipzen A."/>
            <person name="Lutzoni F."/>
            <person name="Magnuson J."/>
            <person name="Mondo S."/>
            <person name="Nolan M."/>
            <person name="Ohm R."/>
            <person name="Pangilinan J."/>
            <person name="Park H.-J."/>
            <person name="Ramirez L."/>
            <person name="Alfaro M."/>
            <person name="Sun H."/>
            <person name="Tritt A."/>
            <person name="Yoshinaga Y."/>
            <person name="Zwiers L.-H."/>
            <person name="Turgeon B."/>
            <person name="Goodwin S."/>
            <person name="Spatafora J."/>
            <person name="Crous P."/>
            <person name="Grigoriev I."/>
        </authorList>
    </citation>
    <scope>NUCLEOTIDE SEQUENCE</scope>
    <source>
        <strain evidence="2">CBS 122367</strain>
    </source>
</reference>
<accession>A0A6G1IRH0</accession>
<feature type="region of interest" description="Disordered" evidence="1">
    <location>
        <begin position="121"/>
        <end position="143"/>
    </location>
</feature>
<feature type="region of interest" description="Disordered" evidence="1">
    <location>
        <begin position="172"/>
        <end position="193"/>
    </location>
</feature>
<dbReference type="Proteomes" id="UP000799291">
    <property type="component" value="Unassembled WGS sequence"/>
</dbReference>
<gene>
    <name evidence="2" type="ORF">K458DRAFT_421366</name>
</gene>
<organism evidence="2 3">
    <name type="scientific">Lentithecium fluviatile CBS 122367</name>
    <dbReference type="NCBI Taxonomy" id="1168545"/>
    <lineage>
        <taxon>Eukaryota</taxon>
        <taxon>Fungi</taxon>
        <taxon>Dikarya</taxon>
        <taxon>Ascomycota</taxon>
        <taxon>Pezizomycotina</taxon>
        <taxon>Dothideomycetes</taxon>
        <taxon>Pleosporomycetidae</taxon>
        <taxon>Pleosporales</taxon>
        <taxon>Massarineae</taxon>
        <taxon>Lentitheciaceae</taxon>
        <taxon>Lentithecium</taxon>
    </lineage>
</organism>
<evidence type="ECO:0000313" key="2">
    <source>
        <dbReference type="EMBL" id="KAF2680698.1"/>
    </source>
</evidence>
<protein>
    <submittedName>
        <fullName evidence="2">Uncharacterized protein</fullName>
    </submittedName>
</protein>
<proteinExistence type="predicted"/>
<dbReference type="EMBL" id="MU005595">
    <property type="protein sequence ID" value="KAF2680698.1"/>
    <property type="molecule type" value="Genomic_DNA"/>
</dbReference>
<feature type="compositionally biased region" description="Low complexity" evidence="1">
    <location>
        <begin position="182"/>
        <end position="193"/>
    </location>
</feature>
<evidence type="ECO:0000313" key="3">
    <source>
        <dbReference type="Proteomes" id="UP000799291"/>
    </source>
</evidence>
<dbReference type="AlphaFoldDB" id="A0A6G1IRH0"/>
<feature type="non-terminal residue" evidence="2">
    <location>
        <position position="193"/>
    </location>
</feature>